<reference evidence="1 2" key="1">
    <citation type="submission" date="2021-07" db="EMBL/GenBank/DDBJ databases">
        <authorList>
            <person name="Palmer J.M."/>
        </authorList>
    </citation>
    <scope>NUCLEOTIDE SEQUENCE [LARGE SCALE GENOMIC DNA]</scope>
    <source>
        <strain evidence="1 2">AT_MEX2019</strain>
        <tissue evidence="1">Muscle</tissue>
    </source>
</reference>
<organism evidence="1 2">
    <name type="scientific">Ataeniobius toweri</name>
    <dbReference type="NCBI Taxonomy" id="208326"/>
    <lineage>
        <taxon>Eukaryota</taxon>
        <taxon>Metazoa</taxon>
        <taxon>Chordata</taxon>
        <taxon>Craniata</taxon>
        <taxon>Vertebrata</taxon>
        <taxon>Euteleostomi</taxon>
        <taxon>Actinopterygii</taxon>
        <taxon>Neopterygii</taxon>
        <taxon>Teleostei</taxon>
        <taxon>Neoteleostei</taxon>
        <taxon>Acanthomorphata</taxon>
        <taxon>Ovalentaria</taxon>
        <taxon>Atherinomorphae</taxon>
        <taxon>Cyprinodontiformes</taxon>
        <taxon>Goodeidae</taxon>
        <taxon>Ataeniobius</taxon>
    </lineage>
</organism>
<dbReference type="EMBL" id="JAHUTI010040239">
    <property type="protein sequence ID" value="MED6245121.1"/>
    <property type="molecule type" value="Genomic_DNA"/>
</dbReference>
<name>A0ABU7B3J8_9TELE</name>
<accession>A0ABU7B3J8</accession>
<keyword evidence="2" id="KW-1185">Reference proteome</keyword>
<protein>
    <submittedName>
        <fullName evidence="1">Uncharacterized protein</fullName>
    </submittedName>
</protein>
<proteinExistence type="predicted"/>
<gene>
    <name evidence="1" type="ORF">ATANTOWER_031709</name>
</gene>
<sequence length="105" mass="12526">MTFPHHPFAECVKRMWSYTNALNTASKVRKCSVPLFLKYKLILIKYHWKSLPHLLLQIAALLAERKPLHISLVRTEEKFYYLDINKYSVNILHKYIYLKTTSTSR</sequence>
<evidence type="ECO:0000313" key="2">
    <source>
        <dbReference type="Proteomes" id="UP001345963"/>
    </source>
</evidence>
<dbReference type="Proteomes" id="UP001345963">
    <property type="component" value="Unassembled WGS sequence"/>
</dbReference>
<comment type="caution">
    <text evidence="1">The sequence shown here is derived from an EMBL/GenBank/DDBJ whole genome shotgun (WGS) entry which is preliminary data.</text>
</comment>
<evidence type="ECO:0000313" key="1">
    <source>
        <dbReference type="EMBL" id="MED6245121.1"/>
    </source>
</evidence>